<feature type="transmembrane region" description="Helical" evidence="1">
    <location>
        <begin position="383"/>
        <end position="400"/>
    </location>
</feature>
<dbReference type="Gene3D" id="3.80.10.10">
    <property type="entry name" value="Ribonuclease Inhibitor"/>
    <property type="match status" value="1"/>
</dbReference>
<keyword evidence="1" id="KW-0812">Transmembrane</keyword>
<keyword evidence="4" id="KW-1185">Reference proteome</keyword>
<dbReference type="SUPFAM" id="SSF52058">
    <property type="entry name" value="L domain-like"/>
    <property type="match status" value="1"/>
</dbReference>
<reference evidence="4" key="1">
    <citation type="journal article" date="2010" name="Genome Biol.">
        <title>Genome sequence of the necrotrophic plant pathogen Pythium ultimum reveals original pathogenicity mechanisms and effector repertoire.</title>
        <authorList>
            <person name="Levesque C.A."/>
            <person name="Brouwer H."/>
            <person name="Cano L."/>
            <person name="Hamilton J.P."/>
            <person name="Holt C."/>
            <person name="Huitema E."/>
            <person name="Raffaele S."/>
            <person name="Robideau G.P."/>
            <person name="Thines M."/>
            <person name="Win J."/>
            <person name="Zerillo M.M."/>
            <person name="Beakes G.W."/>
            <person name="Boore J.L."/>
            <person name="Busam D."/>
            <person name="Dumas B."/>
            <person name="Ferriera S."/>
            <person name="Fuerstenberg S.I."/>
            <person name="Gachon C.M."/>
            <person name="Gaulin E."/>
            <person name="Govers F."/>
            <person name="Grenville-Briggs L."/>
            <person name="Horner N."/>
            <person name="Hostetler J."/>
            <person name="Jiang R.H."/>
            <person name="Johnson J."/>
            <person name="Krajaejun T."/>
            <person name="Lin H."/>
            <person name="Meijer H.J."/>
            <person name="Moore B."/>
            <person name="Morris P."/>
            <person name="Phuntmart V."/>
            <person name="Puiu D."/>
            <person name="Shetty J."/>
            <person name="Stajich J.E."/>
            <person name="Tripathy S."/>
            <person name="Wawra S."/>
            <person name="van West P."/>
            <person name="Whitty B.R."/>
            <person name="Coutinho P.M."/>
            <person name="Henrissat B."/>
            <person name="Martin F."/>
            <person name="Thomas P.D."/>
            <person name="Tyler B.M."/>
            <person name="De Vries R.P."/>
            <person name="Kamoun S."/>
            <person name="Yandell M."/>
            <person name="Tisserat N."/>
            <person name="Buell C.R."/>
        </authorList>
    </citation>
    <scope>NUCLEOTIDE SEQUENCE</scope>
    <source>
        <strain evidence="4">DAOM:BR144</strain>
    </source>
</reference>
<reference evidence="3" key="3">
    <citation type="submission" date="2015-02" db="UniProtKB">
        <authorList>
            <consortium name="EnsemblProtists"/>
        </authorList>
    </citation>
    <scope>IDENTIFICATION</scope>
    <source>
        <strain evidence="3">DAOM BR144</strain>
    </source>
</reference>
<dbReference type="Proteomes" id="UP000019132">
    <property type="component" value="Unassembled WGS sequence"/>
</dbReference>
<dbReference type="eggNOG" id="ENOG502SMQK">
    <property type="taxonomic scope" value="Eukaryota"/>
</dbReference>
<dbReference type="EMBL" id="GL376627">
    <property type="status" value="NOT_ANNOTATED_CDS"/>
    <property type="molecule type" value="Genomic_DNA"/>
</dbReference>
<sequence>MARKKQMPLIRPSAYPGARLDSTTWRAMFGISTKKMNAVVPHTGSNNKRPAEIISGKARCGPEIVPESHEETSKQIHHLTFLQNFGLMGVSLLLVIATSIHWTAWLTILNAIPNAAANYLTNTTALDNGSFWLIVGPDTQQLILAGCGFGLVQLGYLYVLLKMTWWMNEDLPDSTTNYMLKKLTLCLTRSHGTRQQRLLAFWNDLTGFHGQRRKFWDLCLKALDLGIQIIALQTMLELGFPAQLCYTYSMLISLNSLSCAVLILKPARSAARREIVFDAILDLDRERFLLYLEESSGHVSLERQARLMANPSQYSGFLTIFEQLRMKTALNFVITVGLNVSFCYRLKRVIETRIRERRKLLYNNQDIFAPRVQPPAPRSVSKYMVLPFLTLTVFIVSYAYRSVDSSASMCAPYPECVVFAHRMDNDDLCPCLVLVDVDRAPGTYEEWIHPVNVTSRVQALAASGDLRALQLINRRLHEWPNELEWCINMQHISLIYTGTETIPTWFKSFTKLHLLNIEGQPNDTSLLSMPDDVFRNMAQLTFLHMGSLPLLAALPSLDGLVNLQSLSLVALSSIQALPSFQSLKRLDHLDLVALPHIGEIPDLVVLSKQLSHLVLQDMQACCNGNIGACDLTQPFCSSGVSCTTNATTAETNQRLTELLHQTNGSSWAYYTTLINEVSTTKATIDVCGGMMYRKCGVDAGYSRNDSTTADQIAMCYNQRMHVIACRPAEMDIQIRKLEIQKGLGVSCDPIEEAWLGCASG</sequence>
<dbReference type="InterPro" id="IPR032675">
    <property type="entry name" value="LRR_dom_sf"/>
</dbReference>
<evidence type="ECO:0000259" key="2">
    <source>
        <dbReference type="Pfam" id="PF26605"/>
    </source>
</evidence>
<dbReference type="VEuPathDB" id="FungiDB:PYU1_G013267"/>
<dbReference type="AlphaFoldDB" id="K3X7U7"/>
<dbReference type="Pfam" id="PF26605">
    <property type="entry name" value="WLGC"/>
    <property type="match status" value="1"/>
</dbReference>
<keyword evidence="1" id="KW-0472">Membrane</keyword>
<evidence type="ECO:0000313" key="3">
    <source>
        <dbReference type="EnsemblProtists" id="PYU1_T013296"/>
    </source>
</evidence>
<feature type="transmembrane region" description="Helical" evidence="1">
    <location>
        <begin position="85"/>
        <end position="104"/>
    </location>
</feature>
<dbReference type="HOGENOM" id="CLU_015143_1_1_1"/>
<evidence type="ECO:0000256" key="1">
    <source>
        <dbReference type="SAM" id="Phobius"/>
    </source>
</evidence>
<accession>K3X7U7</accession>
<proteinExistence type="predicted"/>
<reference evidence="4" key="2">
    <citation type="submission" date="2010-04" db="EMBL/GenBank/DDBJ databases">
        <authorList>
            <person name="Buell R."/>
            <person name="Hamilton J."/>
            <person name="Hostetler J."/>
        </authorList>
    </citation>
    <scope>NUCLEOTIDE SEQUENCE [LARGE SCALE GENOMIC DNA]</scope>
    <source>
        <strain evidence="4">DAOM:BR144</strain>
    </source>
</reference>
<dbReference type="OMA" id="ELEWCIN"/>
<dbReference type="InParanoid" id="K3X7U7"/>
<dbReference type="EnsemblProtists" id="PYU1_T013296">
    <property type="protein sequence ID" value="PYU1_T013296"/>
    <property type="gene ID" value="PYU1_G013267"/>
</dbReference>
<protein>
    <recommendedName>
        <fullName evidence="2">WLGC domain-containing protein</fullName>
    </recommendedName>
</protein>
<dbReference type="InterPro" id="IPR058256">
    <property type="entry name" value="WLGC"/>
</dbReference>
<name>K3X7U7_GLOUD</name>
<keyword evidence="1" id="KW-1133">Transmembrane helix</keyword>
<organism evidence="3 4">
    <name type="scientific">Globisporangium ultimum (strain ATCC 200006 / CBS 805.95 / DAOM BR144)</name>
    <name type="common">Pythium ultimum</name>
    <dbReference type="NCBI Taxonomy" id="431595"/>
    <lineage>
        <taxon>Eukaryota</taxon>
        <taxon>Sar</taxon>
        <taxon>Stramenopiles</taxon>
        <taxon>Oomycota</taxon>
        <taxon>Peronosporomycetes</taxon>
        <taxon>Pythiales</taxon>
        <taxon>Pythiaceae</taxon>
        <taxon>Globisporangium</taxon>
    </lineage>
</organism>
<feature type="domain" description="WLGC" evidence="2">
    <location>
        <begin position="683"/>
        <end position="757"/>
    </location>
</feature>
<evidence type="ECO:0000313" key="4">
    <source>
        <dbReference type="Proteomes" id="UP000019132"/>
    </source>
</evidence>
<feature type="transmembrane region" description="Helical" evidence="1">
    <location>
        <begin position="142"/>
        <end position="161"/>
    </location>
</feature>